<organism evidence="8 9">
    <name type="scientific">Clostridium perfringens</name>
    <dbReference type="NCBI Taxonomy" id="1502"/>
    <lineage>
        <taxon>Bacteria</taxon>
        <taxon>Bacillati</taxon>
        <taxon>Bacillota</taxon>
        <taxon>Clostridia</taxon>
        <taxon>Eubacteriales</taxon>
        <taxon>Clostridiaceae</taxon>
        <taxon>Clostridium</taxon>
    </lineage>
</organism>
<sequence>MSYKLLIINPGSTSTKIGVYQDEKEVFIETLRHSAEEIGEYESIYDQFLFRKEIIIK</sequence>
<protein>
    <recommendedName>
        <fullName evidence="2">butyrate kinase</fullName>
        <ecNumber evidence="2">2.7.2.7</ecNumber>
    </recommendedName>
</protein>
<keyword evidence="3" id="KW-0963">Cytoplasm</keyword>
<dbReference type="GO" id="GO:0005524">
    <property type="term" value="F:ATP binding"/>
    <property type="evidence" value="ECO:0007669"/>
    <property type="project" value="UniProtKB-KW"/>
</dbReference>
<dbReference type="GO" id="GO:0047761">
    <property type="term" value="F:butyrate kinase activity"/>
    <property type="evidence" value="ECO:0007669"/>
    <property type="project" value="UniProtKB-EC"/>
</dbReference>
<accession>A0AAW9K6W8</accession>
<evidence type="ECO:0000256" key="4">
    <source>
        <dbReference type="ARBA" id="ARBA00022679"/>
    </source>
</evidence>
<feature type="non-terminal residue" evidence="8">
    <location>
        <position position="57"/>
    </location>
</feature>
<proteinExistence type="inferred from homology"/>
<name>A0AAW9K6W8_CLOPF</name>
<evidence type="ECO:0000256" key="2">
    <source>
        <dbReference type="ARBA" id="ARBA00013069"/>
    </source>
</evidence>
<evidence type="ECO:0000256" key="7">
    <source>
        <dbReference type="ARBA" id="ARBA00022840"/>
    </source>
</evidence>
<dbReference type="PROSITE" id="PS01075">
    <property type="entry name" value="ACETATE_KINASE_1"/>
    <property type="match status" value="1"/>
</dbReference>
<comment type="similarity">
    <text evidence="1">Belongs to the acetokinase family.</text>
</comment>
<gene>
    <name evidence="8" type="ORF">GNF83_16245</name>
</gene>
<dbReference type="InterPro" id="IPR023865">
    <property type="entry name" value="Aliphatic_acid_kinase_CS"/>
</dbReference>
<reference evidence="8" key="1">
    <citation type="submission" date="2019-11" db="EMBL/GenBank/DDBJ databases">
        <title>Characterization of Clostridium perfringens isolates from swine manure treated agricultural soils.</title>
        <authorList>
            <person name="Wushke S.T."/>
        </authorList>
    </citation>
    <scope>NUCLEOTIDE SEQUENCE</scope>
    <source>
        <strain evidence="8">X62</strain>
    </source>
</reference>
<evidence type="ECO:0000256" key="6">
    <source>
        <dbReference type="ARBA" id="ARBA00022777"/>
    </source>
</evidence>
<keyword evidence="6 8" id="KW-0418">Kinase</keyword>
<evidence type="ECO:0000256" key="3">
    <source>
        <dbReference type="ARBA" id="ARBA00022490"/>
    </source>
</evidence>
<evidence type="ECO:0000256" key="1">
    <source>
        <dbReference type="ARBA" id="ARBA00008748"/>
    </source>
</evidence>
<dbReference type="EMBL" id="WNUR01000403">
    <property type="protein sequence ID" value="MDZ7542710.1"/>
    <property type="molecule type" value="Genomic_DNA"/>
</dbReference>
<dbReference type="Gene3D" id="3.30.420.40">
    <property type="match status" value="1"/>
</dbReference>
<evidence type="ECO:0000313" key="8">
    <source>
        <dbReference type="EMBL" id="MDZ7542710.1"/>
    </source>
</evidence>
<keyword evidence="7" id="KW-0067">ATP-binding</keyword>
<dbReference type="SUPFAM" id="SSF53067">
    <property type="entry name" value="Actin-like ATPase domain"/>
    <property type="match status" value="1"/>
</dbReference>
<comment type="caution">
    <text evidence="8">The sequence shown here is derived from an EMBL/GenBank/DDBJ whole genome shotgun (WGS) entry which is preliminary data.</text>
</comment>
<keyword evidence="5" id="KW-0547">Nucleotide-binding</keyword>
<dbReference type="AlphaFoldDB" id="A0AAW9K6W8"/>
<evidence type="ECO:0000313" key="9">
    <source>
        <dbReference type="Proteomes" id="UP001288944"/>
    </source>
</evidence>
<dbReference type="InterPro" id="IPR043129">
    <property type="entry name" value="ATPase_NBD"/>
</dbReference>
<dbReference type="EC" id="2.7.2.7" evidence="2"/>
<evidence type="ECO:0000256" key="5">
    <source>
        <dbReference type="ARBA" id="ARBA00022741"/>
    </source>
</evidence>
<keyword evidence="4 8" id="KW-0808">Transferase</keyword>
<dbReference type="Proteomes" id="UP001288944">
    <property type="component" value="Unassembled WGS sequence"/>
</dbReference>